<dbReference type="PANTHER" id="PTHR30193">
    <property type="entry name" value="ABC TRANSPORTER PERMEASE PROTEIN"/>
    <property type="match status" value="1"/>
</dbReference>
<sequence>MRRHRVPLTGILFASPFIVGFLALYLYPIVASAFYSFTEFNLFQSPVWVGFENYEKLFGNSRFIAALANTLVFSMVGVPLTLFIGILGAHVLNFPIQGQPLYRALVYLPSIIPVVVGAYLFRWLLNQHYGFVNYFLGLLNLPQPSWLEEPNWARAAVILMTVWTVGATMIIYLAALKDVPMDLYEAAQIDGAGWWRKFWSITWPTISPITLFQVIVILISYMQLFAEPYLLAQERLNEPSYGPGDSLVTMGTYLFQNAFVFLRMGRASAMAWILFLMTMIVTVIVIASSKKWVHNDAN</sequence>
<organism evidence="9 10">
    <name type="scientific">Brachybacterium alimentarium</name>
    <dbReference type="NCBI Taxonomy" id="47845"/>
    <lineage>
        <taxon>Bacteria</taxon>
        <taxon>Bacillati</taxon>
        <taxon>Actinomycetota</taxon>
        <taxon>Actinomycetes</taxon>
        <taxon>Micrococcales</taxon>
        <taxon>Dermabacteraceae</taxon>
        <taxon>Brachybacterium</taxon>
    </lineage>
</organism>
<feature type="transmembrane region" description="Helical" evidence="7">
    <location>
        <begin position="152"/>
        <end position="175"/>
    </location>
</feature>
<keyword evidence="4 7" id="KW-0812">Transmembrane</keyword>
<evidence type="ECO:0000313" key="9">
    <source>
        <dbReference type="EMBL" id="PCC37796.1"/>
    </source>
</evidence>
<evidence type="ECO:0000256" key="4">
    <source>
        <dbReference type="ARBA" id="ARBA00022692"/>
    </source>
</evidence>
<evidence type="ECO:0000256" key="1">
    <source>
        <dbReference type="ARBA" id="ARBA00004651"/>
    </source>
</evidence>
<keyword evidence="10" id="KW-1185">Reference proteome</keyword>
<feature type="transmembrane region" description="Helical" evidence="7">
    <location>
        <begin position="269"/>
        <end position="288"/>
    </location>
</feature>
<comment type="subcellular location">
    <subcellularLocation>
        <location evidence="1 7">Cell membrane</location>
        <topology evidence="1 7">Multi-pass membrane protein</topology>
    </subcellularLocation>
</comment>
<accession>A0A2A3YEP0</accession>
<keyword evidence="6 7" id="KW-0472">Membrane</keyword>
<comment type="caution">
    <text evidence="9">The sequence shown here is derived from an EMBL/GenBank/DDBJ whole genome shotgun (WGS) entry which is preliminary data.</text>
</comment>
<feature type="transmembrane region" description="Helical" evidence="7">
    <location>
        <begin position="12"/>
        <end position="37"/>
    </location>
</feature>
<evidence type="ECO:0000256" key="3">
    <source>
        <dbReference type="ARBA" id="ARBA00022475"/>
    </source>
</evidence>
<feature type="transmembrane region" description="Helical" evidence="7">
    <location>
        <begin position="206"/>
        <end position="226"/>
    </location>
</feature>
<gene>
    <name evidence="9" type="ORF">CIK66_17420</name>
</gene>
<comment type="similarity">
    <text evidence="7">Belongs to the binding-protein-dependent transport system permease family.</text>
</comment>
<dbReference type="AlphaFoldDB" id="A0A2A3YEP0"/>
<dbReference type="GO" id="GO:0005886">
    <property type="term" value="C:plasma membrane"/>
    <property type="evidence" value="ECO:0007669"/>
    <property type="project" value="UniProtKB-SubCell"/>
</dbReference>
<evidence type="ECO:0000313" key="10">
    <source>
        <dbReference type="Proteomes" id="UP000218598"/>
    </source>
</evidence>
<dbReference type="PANTHER" id="PTHR30193:SF1">
    <property type="entry name" value="ABC TRANSPORTER PERMEASE PROTEIN YESP-RELATED"/>
    <property type="match status" value="1"/>
</dbReference>
<dbReference type="EMBL" id="NRGR01000037">
    <property type="protein sequence ID" value="PCC37796.1"/>
    <property type="molecule type" value="Genomic_DNA"/>
</dbReference>
<proteinExistence type="inferred from homology"/>
<keyword evidence="2 7" id="KW-0813">Transport</keyword>
<name>A0A2A3YEP0_9MICO</name>
<dbReference type="CDD" id="cd06261">
    <property type="entry name" value="TM_PBP2"/>
    <property type="match status" value="1"/>
</dbReference>
<evidence type="ECO:0000256" key="2">
    <source>
        <dbReference type="ARBA" id="ARBA00022448"/>
    </source>
</evidence>
<protein>
    <submittedName>
        <fullName evidence="9">Spermidine/putrescine ABC transporter permease</fullName>
    </submittedName>
</protein>
<dbReference type="InterPro" id="IPR051393">
    <property type="entry name" value="ABC_transporter_permease"/>
</dbReference>
<dbReference type="PROSITE" id="PS50928">
    <property type="entry name" value="ABC_TM1"/>
    <property type="match status" value="1"/>
</dbReference>
<keyword evidence="5 7" id="KW-1133">Transmembrane helix</keyword>
<dbReference type="InterPro" id="IPR000515">
    <property type="entry name" value="MetI-like"/>
</dbReference>
<dbReference type="Pfam" id="PF00528">
    <property type="entry name" value="BPD_transp_1"/>
    <property type="match status" value="1"/>
</dbReference>
<feature type="domain" description="ABC transmembrane type-1" evidence="8">
    <location>
        <begin position="67"/>
        <end position="285"/>
    </location>
</feature>
<dbReference type="SUPFAM" id="SSF161098">
    <property type="entry name" value="MetI-like"/>
    <property type="match status" value="1"/>
</dbReference>
<evidence type="ECO:0000256" key="6">
    <source>
        <dbReference type="ARBA" id="ARBA00023136"/>
    </source>
</evidence>
<reference evidence="9 10" key="1">
    <citation type="journal article" date="2017" name="Elife">
        <title>Extensive horizontal gene transfer in cheese-associated bacteria.</title>
        <authorList>
            <person name="Bonham K.S."/>
            <person name="Wolfe B.E."/>
            <person name="Dutton R.J."/>
        </authorList>
    </citation>
    <scope>NUCLEOTIDE SEQUENCE [LARGE SCALE GENOMIC DNA]</scope>
    <source>
        <strain evidence="9 10">341_9</strain>
    </source>
</reference>
<evidence type="ECO:0000259" key="8">
    <source>
        <dbReference type="PROSITE" id="PS50928"/>
    </source>
</evidence>
<dbReference type="RefSeq" id="WP_096197881.1">
    <property type="nucleotide sequence ID" value="NZ_JBQQNQ010000054.1"/>
</dbReference>
<dbReference type="Proteomes" id="UP000218598">
    <property type="component" value="Unassembled WGS sequence"/>
</dbReference>
<dbReference type="GO" id="GO:0055085">
    <property type="term" value="P:transmembrane transport"/>
    <property type="evidence" value="ECO:0007669"/>
    <property type="project" value="InterPro"/>
</dbReference>
<dbReference type="InterPro" id="IPR035906">
    <property type="entry name" value="MetI-like_sf"/>
</dbReference>
<feature type="transmembrane region" description="Helical" evidence="7">
    <location>
        <begin position="104"/>
        <end position="125"/>
    </location>
</feature>
<dbReference type="OrthoDB" id="9805974at2"/>
<dbReference type="Gene3D" id="1.10.3720.10">
    <property type="entry name" value="MetI-like"/>
    <property type="match status" value="1"/>
</dbReference>
<feature type="transmembrane region" description="Helical" evidence="7">
    <location>
        <begin position="63"/>
        <end position="92"/>
    </location>
</feature>
<evidence type="ECO:0000256" key="5">
    <source>
        <dbReference type="ARBA" id="ARBA00022989"/>
    </source>
</evidence>
<keyword evidence="3" id="KW-1003">Cell membrane</keyword>
<evidence type="ECO:0000256" key="7">
    <source>
        <dbReference type="RuleBase" id="RU363032"/>
    </source>
</evidence>